<organism evidence="3 4">
    <name type="scientific">Corynebacterium lujinxingii</name>
    <dbReference type="NCBI Taxonomy" id="2763010"/>
    <lineage>
        <taxon>Bacteria</taxon>
        <taxon>Bacillati</taxon>
        <taxon>Actinomycetota</taxon>
        <taxon>Actinomycetes</taxon>
        <taxon>Mycobacteriales</taxon>
        <taxon>Corynebacteriaceae</taxon>
        <taxon>Corynebacterium</taxon>
    </lineage>
</organism>
<sequence length="800" mass="85541">MAVLADVVLVADGGDITAGRKTSTLTFGEFNVVLPEDVQQREEQDGRIKDGYVYRPEGDFGPFDVGFARADVTVDLQAHTSDLEAVVDAAQKQSDGDVFFERDITVVGLGGFVPGVDFHVGDIVTVEMWGGLVRLLLPVTDITMISSDSEGVVAWRVHVGGMLISDLAELRRSNEELRRQVKGDRRGIAQARSDASSAKSTAVSAQATADEIKQTVEDAEGVIQSALAGLVAAEERGRGYAQEAYESYELARGSYENALVALDEVTRLVDESDGILDKNGAIFESVETLHGQVEELHRQMLVAQAQFRGLLGSASAHTALSAQYEESAREHVARADEIRAEILPLVEQAHQEIEAGKQHVASALSHAKDARQAHSDAQEQAQLAKDEADRAVQALDDAKVAKDSADSAVQKAGEKLTELQREADEALSAIDLKQNEVLDLHQEVLKKHGEVIDAHDTAIRAVASGVRAAGAAAGSASMGAMYAQLTAEDAARAADSALEVGRLNTEAITLLEEVQAEHSAAMTDLADAQGELRKATDDLIEAGKVQDQINADLKAAQDVLKDAQDGLTQITKNLQAADRLQNQAIRAVGAAAGFAAQTGMHAADTAERATRTAEEAINAEASLREVVELEREINKSRDKTLLAAEYSIEYNRIQAESAQSVTFEARIYNGRISLEGYSEHVEFTGVTNLNNPNSALVSDAFSISLAKTAKYAGTAFCSAGKSNGSTGALAVTDRAFCFVEIRGSELMIRSDNADLVRRLRSGESNAARLQFVLSPTGLQPGYSSQLSALTAQYRRKGLAV</sequence>
<keyword evidence="5" id="KW-1185">Reference proteome</keyword>
<gene>
    <name evidence="2" type="ORF">H7348_08550</name>
    <name evidence="3" type="ORF">IAU68_03835</name>
</gene>
<dbReference type="RefSeq" id="WP_171194392.1">
    <property type="nucleotide sequence ID" value="NZ_CP061032.1"/>
</dbReference>
<evidence type="ECO:0000313" key="5">
    <source>
        <dbReference type="Proteomes" id="UP000642876"/>
    </source>
</evidence>
<dbReference type="Proteomes" id="UP000516235">
    <property type="component" value="Chromosome"/>
</dbReference>
<evidence type="ECO:0000313" key="2">
    <source>
        <dbReference type="EMBL" id="MBC3179347.1"/>
    </source>
</evidence>
<dbReference type="PRINTS" id="PR01608">
    <property type="entry name" value="BACINVASINC"/>
</dbReference>
<proteinExistence type="predicted"/>
<evidence type="ECO:0000256" key="1">
    <source>
        <dbReference type="SAM" id="Coils"/>
    </source>
</evidence>
<feature type="coiled-coil region" evidence="1">
    <location>
        <begin position="367"/>
        <end position="436"/>
    </location>
</feature>
<name>A0A7H0K0T9_9CORY</name>
<dbReference type="EMBL" id="CP061032">
    <property type="protein sequence ID" value="QNP90905.1"/>
    <property type="molecule type" value="Genomic_DNA"/>
</dbReference>
<dbReference type="EMBL" id="JACMYE010000007">
    <property type="protein sequence ID" value="MBC3179347.1"/>
    <property type="molecule type" value="Genomic_DNA"/>
</dbReference>
<dbReference type="Proteomes" id="UP000642876">
    <property type="component" value="Unassembled WGS sequence"/>
</dbReference>
<evidence type="ECO:0000313" key="4">
    <source>
        <dbReference type="Proteomes" id="UP000516235"/>
    </source>
</evidence>
<keyword evidence="1" id="KW-0175">Coiled coil</keyword>
<feature type="coiled-coil region" evidence="1">
    <location>
        <begin position="511"/>
        <end position="573"/>
    </location>
</feature>
<protein>
    <submittedName>
        <fullName evidence="3">Uncharacterized protein</fullName>
    </submittedName>
</protein>
<evidence type="ECO:0000313" key="3">
    <source>
        <dbReference type="EMBL" id="QNP90905.1"/>
    </source>
</evidence>
<dbReference type="KEGG" id="cluj:IAU68_03835"/>
<accession>A0A7H0K0T9</accession>
<reference evidence="4 5" key="1">
    <citation type="submission" date="2020-08" db="EMBL/GenBank/DDBJ databases">
        <title>novel species in genus Corynebacterium.</title>
        <authorList>
            <person name="Zhang G."/>
        </authorList>
    </citation>
    <scope>NUCLEOTIDE SEQUENCE [LARGE SCALE GENOMIC DNA]</scope>
    <source>
        <strain evidence="3">Zg-917</strain>
        <strain evidence="4 5">zg-917</strain>
    </source>
</reference>
<dbReference type="AlphaFoldDB" id="A0A7H0K0T9"/>